<dbReference type="AlphaFoldDB" id="A0A7R9HDA9"/>
<name>A0A7R9HDA9_TIMCR</name>
<protein>
    <submittedName>
        <fullName evidence="1">Uncharacterized protein</fullName>
    </submittedName>
</protein>
<proteinExistence type="predicted"/>
<gene>
    <name evidence="1" type="ORF">TCEB3V08_LOCUS12818</name>
</gene>
<reference evidence="1" key="1">
    <citation type="submission" date="2020-11" db="EMBL/GenBank/DDBJ databases">
        <authorList>
            <person name="Tran Van P."/>
        </authorList>
    </citation>
    <scope>NUCLEOTIDE SEQUENCE</scope>
</reference>
<evidence type="ECO:0000313" key="1">
    <source>
        <dbReference type="EMBL" id="CAD7416864.1"/>
    </source>
</evidence>
<accession>A0A7R9HDA9</accession>
<sequence length="20" mass="2430">MPTHLKTQKNVLTRNYKIMI</sequence>
<dbReference type="EMBL" id="OC329093">
    <property type="protein sequence ID" value="CAD7416864.1"/>
    <property type="molecule type" value="Genomic_DNA"/>
</dbReference>
<organism evidence="1">
    <name type="scientific">Timema cristinae</name>
    <name type="common">Walking stick</name>
    <dbReference type="NCBI Taxonomy" id="61476"/>
    <lineage>
        <taxon>Eukaryota</taxon>
        <taxon>Metazoa</taxon>
        <taxon>Ecdysozoa</taxon>
        <taxon>Arthropoda</taxon>
        <taxon>Hexapoda</taxon>
        <taxon>Insecta</taxon>
        <taxon>Pterygota</taxon>
        <taxon>Neoptera</taxon>
        <taxon>Polyneoptera</taxon>
        <taxon>Phasmatodea</taxon>
        <taxon>Timematodea</taxon>
        <taxon>Timematoidea</taxon>
        <taxon>Timematidae</taxon>
        <taxon>Timema</taxon>
    </lineage>
</organism>